<feature type="domain" description="Gfo/Idh/MocA-like oxidoreductase N-terminal" evidence="1">
    <location>
        <begin position="5"/>
        <end position="109"/>
    </location>
</feature>
<protein>
    <recommendedName>
        <fullName evidence="5">Oxidoreductase</fullName>
    </recommendedName>
</protein>
<dbReference type="PANTHER" id="PTHR43249">
    <property type="entry name" value="UDP-N-ACETYL-2-AMINO-2-DEOXY-D-GLUCURONATE OXIDASE"/>
    <property type="match status" value="1"/>
</dbReference>
<evidence type="ECO:0000313" key="4">
    <source>
        <dbReference type="Proteomes" id="UP000215377"/>
    </source>
</evidence>
<dbReference type="InterPro" id="IPR036291">
    <property type="entry name" value="NAD(P)-bd_dom_sf"/>
</dbReference>
<dbReference type="InterPro" id="IPR055170">
    <property type="entry name" value="GFO_IDH_MocA-like_dom"/>
</dbReference>
<comment type="caution">
    <text evidence="3">The sequence shown here is derived from an EMBL/GenBank/DDBJ whole genome shotgun (WGS) entry which is preliminary data.</text>
</comment>
<evidence type="ECO:0000313" key="3">
    <source>
        <dbReference type="EMBL" id="OWU73037.1"/>
    </source>
</evidence>
<evidence type="ECO:0000259" key="2">
    <source>
        <dbReference type="Pfam" id="PF22725"/>
    </source>
</evidence>
<dbReference type="Proteomes" id="UP000215377">
    <property type="component" value="Unassembled WGS sequence"/>
</dbReference>
<gene>
    <name evidence="3" type="ORF">ATO3_14715</name>
</gene>
<dbReference type="GO" id="GO:0000166">
    <property type="term" value="F:nucleotide binding"/>
    <property type="evidence" value="ECO:0007669"/>
    <property type="project" value="InterPro"/>
</dbReference>
<accession>A0A225NH77</accession>
<sequence>MVAGTHAKALAEASGACLHGVFARSPDKAARFADDHGSPRVYATLDEIVADRDLDFAILVTPPDARIDIVDRLAAAGLPVLMEKPVERDTARAEQIVGLLEAAGLPCGVTLQHRMRGAALALKQTLDSGALGEIAMVDLRVPWWRDQAYYDEPGRGTYARDGGGVLLTQAIHTLDLMLHLCGPVTSVTALTATTRLHRMEAEDFAAAGVLFANGAPGAVMATTAQYPGAGEEIVIATDRATARLAGDSLTIHWRDGRVEETSGSSATGGGADPMAFTHAWHQAVIEDFAAALTGNRPPAITGRDALAVHRLIDAIALSSAQGRRVTLKENTHG</sequence>
<dbReference type="SUPFAM" id="SSF51735">
    <property type="entry name" value="NAD(P)-binding Rossmann-fold domains"/>
    <property type="match status" value="1"/>
</dbReference>
<evidence type="ECO:0008006" key="5">
    <source>
        <dbReference type="Google" id="ProtNLM"/>
    </source>
</evidence>
<reference evidence="3 4" key="1">
    <citation type="submission" date="2013-04" db="EMBL/GenBank/DDBJ databases">
        <title>Oceanicola sp. 22II1-22F33 Genome Sequencing.</title>
        <authorList>
            <person name="Lai Q."/>
            <person name="Li G."/>
            <person name="Shao Z."/>
        </authorList>
    </citation>
    <scope>NUCLEOTIDE SEQUENCE [LARGE SCALE GENOMIC DNA]</scope>
    <source>
        <strain evidence="3 4">22II1-22F33</strain>
    </source>
</reference>
<dbReference type="Gene3D" id="3.30.360.10">
    <property type="entry name" value="Dihydrodipicolinate Reductase, domain 2"/>
    <property type="match status" value="1"/>
</dbReference>
<dbReference type="Pfam" id="PF22725">
    <property type="entry name" value="GFO_IDH_MocA_C3"/>
    <property type="match status" value="1"/>
</dbReference>
<dbReference type="Pfam" id="PF01408">
    <property type="entry name" value="GFO_IDH_MocA"/>
    <property type="match status" value="1"/>
</dbReference>
<organism evidence="3 4">
    <name type="scientific">Marinibacterium profundimaris</name>
    <dbReference type="NCBI Taxonomy" id="1679460"/>
    <lineage>
        <taxon>Bacteria</taxon>
        <taxon>Pseudomonadati</taxon>
        <taxon>Pseudomonadota</taxon>
        <taxon>Alphaproteobacteria</taxon>
        <taxon>Rhodobacterales</taxon>
        <taxon>Paracoccaceae</taxon>
        <taxon>Marinibacterium</taxon>
    </lineage>
</organism>
<dbReference type="AlphaFoldDB" id="A0A225NH77"/>
<dbReference type="InterPro" id="IPR052515">
    <property type="entry name" value="Gfo/Idh/MocA_Oxidoreductase"/>
</dbReference>
<feature type="domain" description="GFO/IDH/MocA-like oxidoreductase" evidence="2">
    <location>
        <begin position="121"/>
        <end position="242"/>
    </location>
</feature>
<dbReference type="EMBL" id="AQQR01000005">
    <property type="protein sequence ID" value="OWU73037.1"/>
    <property type="molecule type" value="Genomic_DNA"/>
</dbReference>
<dbReference type="InterPro" id="IPR000683">
    <property type="entry name" value="Gfo/Idh/MocA-like_OxRdtase_N"/>
</dbReference>
<dbReference type="PANTHER" id="PTHR43249:SF1">
    <property type="entry name" value="D-GLUCOSIDE 3-DEHYDROGENASE"/>
    <property type="match status" value="1"/>
</dbReference>
<evidence type="ECO:0000259" key="1">
    <source>
        <dbReference type="Pfam" id="PF01408"/>
    </source>
</evidence>
<keyword evidence="4" id="KW-1185">Reference proteome</keyword>
<dbReference type="SUPFAM" id="SSF55347">
    <property type="entry name" value="Glyceraldehyde-3-phosphate dehydrogenase-like, C-terminal domain"/>
    <property type="match status" value="1"/>
</dbReference>
<dbReference type="OrthoDB" id="9815825at2"/>
<dbReference type="Gene3D" id="3.40.50.720">
    <property type="entry name" value="NAD(P)-binding Rossmann-like Domain"/>
    <property type="match status" value="1"/>
</dbReference>
<name>A0A225NH77_9RHOB</name>
<proteinExistence type="predicted"/>